<dbReference type="Pfam" id="PF00069">
    <property type="entry name" value="Pkinase"/>
    <property type="match status" value="1"/>
</dbReference>
<dbReference type="GO" id="GO:0005524">
    <property type="term" value="F:ATP binding"/>
    <property type="evidence" value="ECO:0007669"/>
    <property type="project" value="UniProtKB-KW"/>
</dbReference>
<dbReference type="InterPro" id="IPR011009">
    <property type="entry name" value="Kinase-like_dom_sf"/>
</dbReference>
<comment type="caution">
    <text evidence="12">The sequence shown here is derived from an EMBL/GenBank/DDBJ whole genome shotgun (WGS) entry which is preliminary data.</text>
</comment>
<dbReference type="InterPro" id="IPR045270">
    <property type="entry name" value="STKc_AGC"/>
</dbReference>
<dbReference type="PROSITE" id="PS50848">
    <property type="entry name" value="START"/>
    <property type="match status" value="1"/>
</dbReference>
<feature type="compositionally biased region" description="Low complexity" evidence="7">
    <location>
        <begin position="869"/>
        <end position="880"/>
    </location>
</feature>
<dbReference type="GO" id="GO:0035556">
    <property type="term" value="P:intracellular signal transduction"/>
    <property type="evidence" value="ECO:0007669"/>
    <property type="project" value="InterPro"/>
</dbReference>
<feature type="domain" description="START" evidence="10">
    <location>
        <begin position="245"/>
        <end position="500"/>
    </location>
</feature>
<evidence type="ECO:0000313" key="13">
    <source>
        <dbReference type="Proteomes" id="UP000481153"/>
    </source>
</evidence>
<dbReference type="GO" id="GO:0004674">
    <property type="term" value="F:protein serine/threonine kinase activity"/>
    <property type="evidence" value="ECO:0007669"/>
    <property type="project" value="UniProtKB-KW"/>
</dbReference>
<dbReference type="InterPro" id="IPR036388">
    <property type="entry name" value="WH-like_DNA-bd_sf"/>
</dbReference>
<dbReference type="SMART" id="SM00133">
    <property type="entry name" value="S_TK_X"/>
    <property type="match status" value="1"/>
</dbReference>
<proteinExistence type="predicted"/>
<evidence type="ECO:0000259" key="8">
    <source>
        <dbReference type="PROSITE" id="PS50011"/>
    </source>
</evidence>
<evidence type="ECO:0000259" key="10">
    <source>
        <dbReference type="PROSITE" id="PS50848"/>
    </source>
</evidence>
<feature type="domain" description="DEP" evidence="9">
    <location>
        <begin position="24"/>
        <end position="100"/>
    </location>
</feature>
<keyword evidence="6" id="KW-0067">ATP-binding</keyword>
<dbReference type="PROSITE" id="PS50186">
    <property type="entry name" value="DEP"/>
    <property type="match status" value="1"/>
</dbReference>
<evidence type="ECO:0000256" key="5">
    <source>
        <dbReference type="ARBA" id="ARBA00022777"/>
    </source>
</evidence>
<dbReference type="FunFam" id="1.10.510.10:FF:000048">
    <property type="entry name" value="Protein kinase C"/>
    <property type="match status" value="1"/>
</dbReference>
<dbReference type="CDD" id="cd05123">
    <property type="entry name" value="STKc_AGC"/>
    <property type="match status" value="1"/>
</dbReference>
<evidence type="ECO:0000313" key="12">
    <source>
        <dbReference type="EMBL" id="KAF0743981.1"/>
    </source>
</evidence>
<dbReference type="SUPFAM" id="SSF55961">
    <property type="entry name" value="Bet v1-like"/>
    <property type="match status" value="1"/>
</dbReference>
<keyword evidence="4" id="KW-0547">Nucleotide-binding</keyword>
<feature type="domain" description="Protein kinase" evidence="8">
    <location>
        <begin position="544"/>
        <end position="825"/>
    </location>
</feature>
<name>A0A6G0XU68_9STRA</name>
<accession>A0A6G0XU68</accession>
<dbReference type="SMART" id="SM00049">
    <property type="entry name" value="DEP"/>
    <property type="match status" value="1"/>
</dbReference>
<dbReference type="InterPro" id="IPR023393">
    <property type="entry name" value="START-like_dom_sf"/>
</dbReference>
<evidence type="ECO:0000256" key="7">
    <source>
        <dbReference type="SAM" id="MobiDB-lite"/>
    </source>
</evidence>
<dbReference type="GO" id="GO:0008289">
    <property type="term" value="F:lipid binding"/>
    <property type="evidence" value="ECO:0007669"/>
    <property type="project" value="InterPro"/>
</dbReference>
<keyword evidence="5" id="KW-0418">Kinase</keyword>
<dbReference type="Gene3D" id="1.10.510.10">
    <property type="entry name" value="Transferase(Phosphotransferase) domain 1"/>
    <property type="match status" value="1"/>
</dbReference>
<dbReference type="SMART" id="SM00220">
    <property type="entry name" value="S_TKc"/>
    <property type="match status" value="1"/>
</dbReference>
<dbReference type="AlphaFoldDB" id="A0A6G0XU68"/>
<dbReference type="Gene3D" id="1.10.10.10">
    <property type="entry name" value="Winged helix-like DNA-binding domain superfamily/Winged helix DNA-binding domain"/>
    <property type="match status" value="1"/>
</dbReference>
<dbReference type="InterPro" id="IPR008271">
    <property type="entry name" value="Ser/Thr_kinase_AS"/>
</dbReference>
<dbReference type="InterPro" id="IPR002913">
    <property type="entry name" value="START_lipid-bd_dom"/>
</dbReference>
<dbReference type="FunFam" id="3.30.200.20:FF:000042">
    <property type="entry name" value="Aurora kinase A"/>
    <property type="match status" value="1"/>
</dbReference>
<evidence type="ECO:0000256" key="6">
    <source>
        <dbReference type="ARBA" id="ARBA00022840"/>
    </source>
</evidence>
<dbReference type="Gene3D" id="3.30.530.20">
    <property type="match status" value="1"/>
</dbReference>
<dbReference type="SUPFAM" id="SSF56112">
    <property type="entry name" value="Protein kinase-like (PK-like)"/>
    <property type="match status" value="1"/>
</dbReference>
<evidence type="ECO:0000256" key="1">
    <source>
        <dbReference type="ARBA" id="ARBA00022527"/>
    </source>
</evidence>
<evidence type="ECO:0000256" key="4">
    <source>
        <dbReference type="ARBA" id="ARBA00022741"/>
    </source>
</evidence>
<dbReference type="CDD" id="cd04371">
    <property type="entry name" value="DEP"/>
    <property type="match status" value="1"/>
</dbReference>
<dbReference type="EMBL" id="VJMJ01000012">
    <property type="protein sequence ID" value="KAF0743981.1"/>
    <property type="molecule type" value="Genomic_DNA"/>
</dbReference>
<protein>
    <recommendedName>
        <fullName evidence="14">AGC protein kinase</fullName>
    </recommendedName>
</protein>
<evidence type="ECO:0000256" key="2">
    <source>
        <dbReference type="ARBA" id="ARBA00022553"/>
    </source>
</evidence>
<dbReference type="InterPro" id="IPR036390">
    <property type="entry name" value="WH_DNA-bd_sf"/>
</dbReference>
<feature type="region of interest" description="Disordered" evidence="7">
    <location>
        <begin position="107"/>
        <end position="165"/>
    </location>
</feature>
<dbReference type="PROSITE" id="PS51285">
    <property type="entry name" value="AGC_KINASE_CTER"/>
    <property type="match status" value="1"/>
</dbReference>
<evidence type="ECO:0000256" key="3">
    <source>
        <dbReference type="ARBA" id="ARBA00022679"/>
    </source>
</evidence>
<dbReference type="InterPro" id="IPR000961">
    <property type="entry name" value="AGC-kinase_C"/>
</dbReference>
<feature type="domain" description="AGC-kinase C-terminal" evidence="11">
    <location>
        <begin position="826"/>
        <end position="918"/>
    </location>
</feature>
<dbReference type="PROSITE" id="PS50011">
    <property type="entry name" value="PROTEIN_KINASE_DOM"/>
    <property type="match status" value="1"/>
</dbReference>
<dbReference type="PANTHER" id="PTHR24351">
    <property type="entry name" value="RIBOSOMAL PROTEIN S6 KINASE"/>
    <property type="match status" value="1"/>
</dbReference>
<keyword evidence="1" id="KW-0723">Serine/threonine-protein kinase</keyword>
<dbReference type="VEuPathDB" id="FungiDB:AeMF1_000796"/>
<evidence type="ECO:0008006" key="14">
    <source>
        <dbReference type="Google" id="ProtNLM"/>
    </source>
</evidence>
<evidence type="ECO:0000259" key="11">
    <source>
        <dbReference type="PROSITE" id="PS51285"/>
    </source>
</evidence>
<dbReference type="Pfam" id="PF01852">
    <property type="entry name" value="START"/>
    <property type="match status" value="1"/>
</dbReference>
<dbReference type="InterPro" id="IPR000719">
    <property type="entry name" value="Prot_kinase_dom"/>
</dbReference>
<keyword evidence="13" id="KW-1185">Reference proteome</keyword>
<dbReference type="PROSITE" id="PS00108">
    <property type="entry name" value="PROTEIN_KINASE_ST"/>
    <property type="match status" value="1"/>
</dbReference>
<dbReference type="Pfam" id="PF00610">
    <property type="entry name" value="DEP"/>
    <property type="match status" value="1"/>
</dbReference>
<keyword evidence="2" id="KW-0597">Phosphoprotein</keyword>
<dbReference type="InterPro" id="IPR000591">
    <property type="entry name" value="DEP_dom"/>
</dbReference>
<dbReference type="Proteomes" id="UP000481153">
    <property type="component" value="Unassembled WGS sequence"/>
</dbReference>
<reference evidence="12 13" key="1">
    <citation type="submission" date="2019-07" db="EMBL/GenBank/DDBJ databases">
        <title>Genomics analysis of Aphanomyces spp. identifies a new class of oomycete effector associated with host adaptation.</title>
        <authorList>
            <person name="Gaulin E."/>
        </authorList>
    </citation>
    <scope>NUCLEOTIDE SEQUENCE [LARGE SCALE GENOMIC DNA]</scope>
    <source>
        <strain evidence="12 13">ATCC 201684</strain>
    </source>
</reference>
<dbReference type="SUPFAM" id="SSF46785">
    <property type="entry name" value="Winged helix' DNA-binding domain"/>
    <property type="match status" value="1"/>
</dbReference>
<evidence type="ECO:0000259" key="9">
    <source>
        <dbReference type="PROSITE" id="PS50186"/>
    </source>
</evidence>
<keyword evidence="3" id="KW-0808">Transferase</keyword>
<organism evidence="12 13">
    <name type="scientific">Aphanomyces euteiches</name>
    <dbReference type="NCBI Taxonomy" id="100861"/>
    <lineage>
        <taxon>Eukaryota</taxon>
        <taxon>Sar</taxon>
        <taxon>Stramenopiles</taxon>
        <taxon>Oomycota</taxon>
        <taxon>Saprolegniomycetes</taxon>
        <taxon>Saprolegniales</taxon>
        <taxon>Verrucalvaceae</taxon>
        <taxon>Aphanomyces</taxon>
    </lineage>
</organism>
<gene>
    <name evidence="12" type="ORF">Ae201684_001621</name>
</gene>
<sequence>MSSAESSAVTVDATTELAAIAEALRSHVDIKDRKGGFLKTHVHCFVGSEAVDYLVEASYASTRPEAVALGQRLLRHRFFHDVSNPDSPFQDGGNFYRFLEDEVDTKRKQQLRALSGPTAGSSRPPPAPLGADGRAVSEDRAKGSLNRHLSRNDSCAAPPSGRTRSLIERQRAARLRKKGFCPIESLLTTGPTSAFEFSDTCSFYFAPHTCHNSIALTVPIVNAMKKAFSSHNMHAREAAVHGLRKQVLKAADSDDKNWMYLKNIQGHHGNDVRVFYRNAAGGFHTVLTVGPVHVAPATFVSHFLDNNERKKMDHLYETGQTVEDLLMAHNREMHVKSNIHAHFSKAHTPWVGSTQEMPADLNWAVKPSEGIADMYPEEEAAHHAQTHTDHVNGGVQRILYRTMASPTSVLSARDFVTFQDCFSMNNGAHCVYEISVEHKDIPAKMKNYTRGEVLCLAHIAEPIPGNPNASMLTVVTQVGFKGHMPKFVAQLIFDQLIARSFDSHTCLPTEDTSNVMEKKLKDVPYDRSITEDEQNDDKVGLGDFELLAVLGRGGFAKVMQVRHRQTQKVHAMKILKKEELVHDIQIERTHTERSILAAVEHPFIVSLSYAFQDTKRLFMVMDFVQGGDMYAHLRKYGAISPSRARLYIAEIALAVSHLHALDIVYRDLKPENILIDADGHIKITDFGLSHFFDPPEYDEDSDVQRASTCSGSGSRANSLCQVTHSFCGTEAYMAPEMLLHVGHGKPIDWWCLGIVACEMLTGVHPFRGESQMRLLSNVVNSDPFLPPSLSPEAASLIQGFLCKQSKLRLGSVGRKFEDIKAHPFFADLDWDKVAAKGYPMEFIPHIANDYDVSNFGIQFTSEKFSGANSSDCSTTDGSSSGHEHHQNSNASLSQASTDSQYRFSGFSFVAPQSFNEAGF</sequence>
<feature type="region of interest" description="Disordered" evidence="7">
    <location>
        <begin position="864"/>
        <end position="893"/>
    </location>
</feature>
<dbReference type="Gene3D" id="3.30.200.20">
    <property type="entry name" value="Phosphorylase Kinase, domain 1"/>
    <property type="match status" value="1"/>
</dbReference>